<organism evidence="1 2">
    <name type="scientific">Malus domestica</name>
    <name type="common">Apple</name>
    <name type="synonym">Pyrus malus</name>
    <dbReference type="NCBI Taxonomy" id="3750"/>
    <lineage>
        <taxon>Eukaryota</taxon>
        <taxon>Viridiplantae</taxon>
        <taxon>Streptophyta</taxon>
        <taxon>Embryophyta</taxon>
        <taxon>Tracheophyta</taxon>
        <taxon>Spermatophyta</taxon>
        <taxon>Magnoliopsida</taxon>
        <taxon>eudicotyledons</taxon>
        <taxon>Gunneridae</taxon>
        <taxon>Pentapetalae</taxon>
        <taxon>rosids</taxon>
        <taxon>fabids</taxon>
        <taxon>Rosales</taxon>
        <taxon>Rosaceae</taxon>
        <taxon>Amygdaloideae</taxon>
        <taxon>Maleae</taxon>
        <taxon>Malus</taxon>
    </lineage>
</organism>
<reference evidence="1 2" key="1">
    <citation type="submission" date="2018-10" db="EMBL/GenBank/DDBJ databases">
        <title>A high-quality apple genome assembly.</title>
        <authorList>
            <person name="Hu J."/>
        </authorList>
    </citation>
    <scope>NUCLEOTIDE SEQUENCE [LARGE SCALE GENOMIC DNA]</scope>
    <source>
        <strain evidence="2">cv. HFTH1</strain>
        <tissue evidence="1">Young leaf</tissue>
    </source>
</reference>
<gene>
    <name evidence="1" type="ORF">DVH24_001390</name>
</gene>
<evidence type="ECO:0000313" key="2">
    <source>
        <dbReference type="Proteomes" id="UP000290289"/>
    </source>
</evidence>
<dbReference type="EMBL" id="RDQH01000330">
    <property type="protein sequence ID" value="RXI01156.1"/>
    <property type="molecule type" value="Genomic_DNA"/>
</dbReference>
<proteinExistence type="predicted"/>
<keyword evidence="2" id="KW-1185">Reference proteome</keyword>
<dbReference type="Proteomes" id="UP000290289">
    <property type="component" value="Chromosome 4"/>
</dbReference>
<protein>
    <submittedName>
        <fullName evidence="1">Uncharacterized protein</fullName>
    </submittedName>
</protein>
<comment type="caution">
    <text evidence="1">The sequence shown here is derived from an EMBL/GenBank/DDBJ whole genome shotgun (WGS) entry which is preliminary data.</text>
</comment>
<evidence type="ECO:0000313" key="1">
    <source>
        <dbReference type="EMBL" id="RXI01156.1"/>
    </source>
</evidence>
<name>A0A498K133_MALDO</name>
<sequence>MGFLAEAMVGQVRAEVVEQTVAGAVGEEIEVESRREASDVDPTASAVGVGLTWVEIVSGYLGGA</sequence>
<dbReference type="AlphaFoldDB" id="A0A498K133"/>
<accession>A0A498K133</accession>